<accession>A0ABT9S283</accession>
<dbReference type="Proteomes" id="UP001226867">
    <property type="component" value="Unassembled WGS sequence"/>
</dbReference>
<dbReference type="PANTHER" id="PTHR43393:SF3">
    <property type="entry name" value="LYSINE DECARBOXYLASE-LIKE PROTEIN"/>
    <property type="match status" value="1"/>
</dbReference>
<evidence type="ECO:0000313" key="2">
    <source>
        <dbReference type="Proteomes" id="UP001226867"/>
    </source>
</evidence>
<dbReference type="InterPro" id="IPR041164">
    <property type="entry name" value="LDcluster4"/>
</dbReference>
<evidence type="ECO:0000313" key="1">
    <source>
        <dbReference type="EMBL" id="MDP9898464.1"/>
    </source>
</evidence>
<gene>
    <name evidence="1" type="ORF">J2W36_000699</name>
</gene>
<keyword evidence="2" id="KW-1185">Reference proteome</keyword>
<name>A0ABT9S283_9BURK</name>
<sequence length="190" mass="19125">MSLHAGVNAVPSAPVIEALARLAEKQKRADRHRRPVSVIGPGDGGERECDAARTVAYHLAGAGMAVICGGRGGVMAAAARGATEAGGIAIGILPEEDDRNANEWLSVAVSTGMGELRNGIVARSGVCLVAIGGNMGTLSEMAMGLKWGTPVFVLHGDVALPGAVAAKDVDDLLGKVVGCLLMPSVGPLLG</sequence>
<dbReference type="EMBL" id="JAUSRO010000002">
    <property type="protein sequence ID" value="MDP9898464.1"/>
    <property type="molecule type" value="Genomic_DNA"/>
</dbReference>
<dbReference type="SUPFAM" id="SSF102405">
    <property type="entry name" value="MCP/YpsA-like"/>
    <property type="match status" value="1"/>
</dbReference>
<dbReference type="Pfam" id="PF18306">
    <property type="entry name" value="LDcluster4"/>
    <property type="match status" value="1"/>
</dbReference>
<reference evidence="1 2" key="1">
    <citation type="submission" date="2023-07" db="EMBL/GenBank/DDBJ databases">
        <title>Sorghum-associated microbial communities from plants grown in Nebraska, USA.</title>
        <authorList>
            <person name="Schachtman D."/>
        </authorList>
    </citation>
    <scope>NUCLEOTIDE SEQUENCE [LARGE SCALE GENOMIC DNA]</scope>
    <source>
        <strain evidence="1 2">DS1607</strain>
    </source>
</reference>
<dbReference type="InterPro" id="IPR052341">
    <property type="entry name" value="LOG_family_nucleotidases"/>
</dbReference>
<organism evidence="1 2">
    <name type="scientific">Variovorax ginsengisoli</name>
    <dbReference type="NCBI Taxonomy" id="363844"/>
    <lineage>
        <taxon>Bacteria</taxon>
        <taxon>Pseudomonadati</taxon>
        <taxon>Pseudomonadota</taxon>
        <taxon>Betaproteobacteria</taxon>
        <taxon>Burkholderiales</taxon>
        <taxon>Comamonadaceae</taxon>
        <taxon>Variovorax</taxon>
    </lineage>
</organism>
<dbReference type="InterPro" id="IPR005268">
    <property type="entry name" value="CHP00725"/>
</dbReference>
<dbReference type="Gene3D" id="3.40.50.450">
    <property type="match status" value="1"/>
</dbReference>
<dbReference type="NCBIfam" id="TIGR00725">
    <property type="entry name" value="TIGR00725 family protein"/>
    <property type="match status" value="1"/>
</dbReference>
<proteinExistence type="predicted"/>
<comment type="caution">
    <text evidence="1">The sequence shown here is derived from an EMBL/GenBank/DDBJ whole genome shotgun (WGS) entry which is preliminary data.</text>
</comment>
<dbReference type="PANTHER" id="PTHR43393">
    <property type="entry name" value="CYTOKININ RIBOSIDE 5'-MONOPHOSPHATE PHOSPHORIBOHYDROLASE"/>
    <property type="match status" value="1"/>
</dbReference>
<protein>
    <submittedName>
        <fullName evidence="1">Uncharacterized protein (TIGR00725 family)</fullName>
    </submittedName>
</protein>
<dbReference type="RefSeq" id="WP_307688280.1">
    <property type="nucleotide sequence ID" value="NZ_JAUSRO010000002.1"/>
</dbReference>